<dbReference type="AlphaFoldDB" id="A0AAV6IFW9"/>
<evidence type="ECO:0000256" key="1">
    <source>
        <dbReference type="ARBA" id="ARBA00004479"/>
    </source>
</evidence>
<proteinExistence type="predicted"/>
<gene>
    <name evidence="15" type="ORF">RHGRI_028465</name>
</gene>
<protein>
    <recommendedName>
        <fullName evidence="2">non-specific serine/threonine protein kinase</fullName>
        <ecNumber evidence="2">2.7.11.1</ecNumber>
    </recommendedName>
</protein>
<evidence type="ECO:0000256" key="2">
    <source>
        <dbReference type="ARBA" id="ARBA00012513"/>
    </source>
</evidence>
<dbReference type="Gene3D" id="3.80.10.10">
    <property type="entry name" value="Ribonuclease Inhibitor"/>
    <property type="match status" value="1"/>
</dbReference>
<keyword evidence="5" id="KW-0808">Transferase</keyword>
<dbReference type="InterPro" id="IPR032675">
    <property type="entry name" value="LRR_dom_sf"/>
</dbReference>
<name>A0AAV6IFW9_9ERIC</name>
<dbReference type="Pfam" id="PF00560">
    <property type="entry name" value="LRR_1"/>
    <property type="match status" value="1"/>
</dbReference>
<evidence type="ECO:0000259" key="14">
    <source>
        <dbReference type="Pfam" id="PF11721"/>
    </source>
</evidence>
<dbReference type="InterPro" id="IPR021720">
    <property type="entry name" value="Malectin_dom"/>
</dbReference>
<dbReference type="SUPFAM" id="SSF52058">
    <property type="entry name" value="L domain-like"/>
    <property type="match status" value="1"/>
</dbReference>
<evidence type="ECO:0000256" key="11">
    <source>
        <dbReference type="ARBA" id="ARBA00023180"/>
    </source>
</evidence>
<feature type="domain" description="Malectin" evidence="14">
    <location>
        <begin position="140"/>
        <end position="271"/>
    </location>
</feature>
<keyword evidence="4" id="KW-0433">Leucine-rich repeat</keyword>
<dbReference type="Proteomes" id="UP000823749">
    <property type="component" value="Chromosome 10"/>
</dbReference>
<dbReference type="EC" id="2.7.11.1" evidence="2"/>
<dbReference type="EMBL" id="JACTNZ010000010">
    <property type="protein sequence ID" value="KAG5527561.1"/>
    <property type="molecule type" value="Genomic_DNA"/>
</dbReference>
<sequence length="278" mass="31059">MWAQDNELTGSIPDFIGSWSNLTQLRFWGNSLEGPIPSTFSNLNALEDLDLSFNNLNGSIPDSLFTLSSLSYLFLGSNKFTGNIPQRKSTSLLNIDLSYNELSGSFPSWINETGLQLVLPSRLSCLQRNFPCNRNLVNNFSVKCGGPETISNQIIYERDNETLGPATYYVSSTNRWAVSNVGRFGDDNNSKYTSDSSSPFFANNPELFKTARISPASLRYYGLGLVNGNYTVSLQFAEITILNSPTGWESLGRRVFDIYIQGNLVWKDFDIKMDTCAF</sequence>
<evidence type="ECO:0000256" key="12">
    <source>
        <dbReference type="ARBA" id="ARBA00047899"/>
    </source>
</evidence>
<keyword evidence="3" id="KW-0597">Phosphoprotein</keyword>
<evidence type="ECO:0000256" key="9">
    <source>
        <dbReference type="ARBA" id="ARBA00022840"/>
    </source>
</evidence>
<dbReference type="GO" id="GO:0005886">
    <property type="term" value="C:plasma membrane"/>
    <property type="evidence" value="ECO:0007669"/>
    <property type="project" value="TreeGrafter"/>
</dbReference>
<organism evidence="15 16">
    <name type="scientific">Rhododendron griersonianum</name>
    <dbReference type="NCBI Taxonomy" id="479676"/>
    <lineage>
        <taxon>Eukaryota</taxon>
        <taxon>Viridiplantae</taxon>
        <taxon>Streptophyta</taxon>
        <taxon>Embryophyta</taxon>
        <taxon>Tracheophyta</taxon>
        <taxon>Spermatophyta</taxon>
        <taxon>Magnoliopsida</taxon>
        <taxon>eudicotyledons</taxon>
        <taxon>Gunneridae</taxon>
        <taxon>Pentapetalae</taxon>
        <taxon>asterids</taxon>
        <taxon>Ericales</taxon>
        <taxon>Ericaceae</taxon>
        <taxon>Ericoideae</taxon>
        <taxon>Rhodoreae</taxon>
        <taxon>Rhododendron</taxon>
    </lineage>
</organism>
<keyword evidence="6" id="KW-0732">Signal</keyword>
<comment type="catalytic activity">
    <reaction evidence="13">
        <text>L-seryl-[protein] + ATP = O-phospho-L-seryl-[protein] + ADP + H(+)</text>
        <dbReference type="Rhea" id="RHEA:17989"/>
        <dbReference type="Rhea" id="RHEA-COMP:9863"/>
        <dbReference type="Rhea" id="RHEA-COMP:11604"/>
        <dbReference type="ChEBI" id="CHEBI:15378"/>
        <dbReference type="ChEBI" id="CHEBI:29999"/>
        <dbReference type="ChEBI" id="CHEBI:30616"/>
        <dbReference type="ChEBI" id="CHEBI:83421"/>
        <dbReference type="ChEBI" id="CHEBI:456216"/>
        <dbReference type="EC" id="2.7.11.1"/>
    </reaction>
</comment>
<comment type="catalytic activity">
    <reaction evidence="12">
        <text>L-threonyl-[protein] + ATP = O-phospho-L-threonyl-[protein] + ADP + H(+)</text>
        <dbReference type="Rhea" id="RHEA:46608"/>
        <dbReference type="Rhea" id="RHEA-COMP:11060"/>
        <dbReference type="Rhea" id="RHEA-COMP:11605"/>
        <dbReference type="ChEBI" id="CHEBI:15378"/>
        <dbReference type="ChEBI" id="CHEBI:30013"/>
        <dbReference type="ChEBI" id="CHEBI:30616"/>
        <dbReference type="ChEBI" id="CHEBI:61977"/>
        <dbReference type="ChEBI" id="CHEBI:456216"/>
        <dbReference type="EC" id="2.7.11.1"/>
    </reaction>
</comment>
<keyword evidence="7" id="KW-0677">Repeat</keyword>
<keyword evidence="8" id="KW-0547">Nucleotide-binding</keyword>
<dbReference type="Gene3D" id="2.60.120.430">
    <property type="entry name" value="Galactose-binding lectin"/>
    <property type="match status" value="1"/>
</dbReference>
<comment type="caution">
    <text evidence="15">The sequence shown here is derived from an EMBL/GenBank/DDBJ whole genome shotgun (WGS) entry which is preliminary data.</text>
</comment>
<dbReference type="PANTHER" id="PTHR48006:SF62">
    <property type="entry name" value="LEUCINE-RICH REPEAT TRANSMEMBRANE PROTEIN KINASE"/>
    <property type="match status" value="1"/>
</dbReference>
<keyword evidence="11" id="KW-0325">Glycoprotein</keyword>
<keyword evidence="10" id="KW-0675">Receptor</keyword>
<dbReference type="FunFam" id="3.80.10.10:FF:000383">
    <property type="entry name" value="Leucine-rich repeat receptor protein kinase EMS1"/>
    <property type="match status" value="1"/>
</dbReference>
<accession>A0AAV6IFW9</accession>
<dbReference type="PANTHER" id="PTHR48006">
    <property type="entry name" value="LEUCINE-RICH REPEAT-CONTAINING PROTEIN DDB_G0281931-RELATED"/>
    <property type="match status" value="1"/>
</dbReference>
<comment type="subcellular location">
    <subcellularLocation>
        <location evidence="1">Membrane</location>
        <topology evidence="1">Single-pass type I membrane protein</topology>
    </subcellularLocation>
</comment>
<dbReference type="Pfam" id="PF13855">
    <property type="entry name" value="LRR_8"/>
    <property type="match status" value="1"/>
</dbReference>
<keyword evidence="9" id="KW-0067">ATP-binding</keyword>
<dbReference type="InterPro" id="IPR001611">
    <property type="entry name" value="Leu-rich_rpt"/>
</dbReference>
<evidence type="ECO:0000256" key="10">
    <source>
        <dbReference type="ARBA" id="ARBA00023170"/>
    </source>
</evidence>
<evidence type="ECO:0000256" key="6">
    <source>
        <dbReference type="ARBA" id="ARBA00022729"/>
    </source>
</evidence>
<evidence type="ECO:0000313" key="16">
    <source>
        <dbReference type="Proteomes" id="UP000823749"/>
    </source>
</evidence>
<evidence type="ECO:0000256" key="4">
    <source>
        <dbReference type="ARBA" id="ARBA00022614"/>
    </source>
</evidence>
<evidence type="ECO:0000256" key="5">
    <source>
        <dbReference type="ARBA" id="ARBA00022679"/>
    </source>
</evidence>
<dbReference type="InterPro" id="IPR051824">
    <property type="entry name" value="LRR_Rcpt-Like_S/T_Kinase"/>
</dbReference>
<evidence type="ECO:0000256" key="13">
    <source>
        <dbReference type="ARBA" id="ARBA00048679"/>
    </source>
</evidence>
<evidence type="ECO:0000256" key="8">
    <source>
        <dbReference type="ARBA" id="ARBA00022741"/>
    </source>
</evidence>
<evidence type="ECO:0000313" key="15">
    <source>
        <dbReference type="EMBL" id="KAG5527561.1"/>
    </source>
</evidence>
<evidence type="ECO:0000256" key="3">
    <source>
        <dbReference type="ARBA" id="ARBA00022553"/>
    </source>
</evidence>
<dbReference type="Pfam" id="PF11721">
    <property type="entry name" value="Malectin"/>
    <property type="match status" value="1"/>
</dbReference>
<keyword evidence="16" id="KW-1185">Reference proteome</keyword>
<dbReference type="GO" id="GO:0004674">
    <property type="term" value="F:protein serine/threonine kinase activity"/>
    <property type="evidence" value="ECO:0007669"/>
    <property type="project" value="UniProtKB-EC"/>
</dbReference>
<evidence type="ECO:0000256" key="7">
    <source>
        <dbReference type="ARBA" id="ARBA00022737"/>
    </source>
</evidence>
<reference evidence="15" key="1">
    <citation type="submission" date="2020-08" db="EMBL/GenBank/DDBJ databases">
        <title>Plant Genome Project.</title>
        <authorList>
            <person name="Zhang R.-G."/>
        </authorList>
    </citation>
    <scope>NUCLEOTIDE SEQUENCE</scope>
    <source>
        <strain evidence="15">WSP0</strain>
        <tissue evidence="15">Leaf</tissue>
    </source>
</reference>
<dbReference type="GO" id="GO:0005524">
    <property type="term" value="F:ATP binding"/>
    <property type="evidence" value="ECO:0007669"/>
    <property type="project" value="UniProtKB-KW"/>
</dbReference>